<sequence>MNRKLAHPGNPYSSLEPLISSEMQRNSKEFFQMLCQEAQLFADCCPLHCTGNELGFAHV</sequence>
<organism evidence="1">
    <name type="scientific">Rhizophora mucronata</name>
    <name type="common">Asiatic mangrove</name>
    <dbReference type="NCBI Taxonomy" id="61149"/>
    <lineage>
        <taxon>Eukaryota</taxon>
        <taxon>Viridiplantae</taxon>
        <taxon>Streptophyta</taxon>
        <taxon>Embryophyta</taxon>
        <taxon>Tracheophyta</taxon>
        <taxon>Spermatophyta</taxon>
        <taxon>Magnoliopsida</taxon>
        <taxon>eudicotyledons</taxon>
        <taxon>Gunneridae</taxon>
        <taxon>Pentapetalae</taxon>
        <taxon>rosids</taxon>
        <taxon>fabids</taxon>
        <taxon>Malpighiales</taxon>
        <taxon>Rhizophoraceae</taxon>
        <taxon>Rhizophora</taxon>
    </lineage>
</organism>
<dbReference type="AlphaFoldDB" id="A0A2P2PP74"/>
<protein>
    <submittedName>
        <fullName evidence="1">Uncharacterized protein</fullName>
    </submittedName>
</protein>
<proteinExistence type="predicted"/>
<name>A0A2P2PP74_RHIMU</name>
<dbReference type="EMBL" id="GGEC01076076">
    <property type="protein sequence ID" value="MBX56560.1"/>
    <property type="molecule type" value="Transcribed_RNA"/>
</dbReference>
<reference evidence="1" key="1">
    <citation type="submission" date="2018-02" db="EMBL/GenBank/DDBJ databases">
        <title>Rhizophora mucronata_Transcriptome.</title>
        <authorList>
            <person name="Meera S.P."/>
            <person name="Sreeshan A."/>
            <person name="Augustine A."/>
        </authorList>
    </citation>
    <scope>NUCLEOTIDE SEQUENCE</scope>
    <source>
        <tissue evidence="1">Leaf</tissue>
    </source>
</reference>
<accession>A0A2P2PP74</accession>
<evidence type="ECO:0000313" key="1">
    <source>
        <dbReference type="EMBL" id="MBX56560.1"/>
    </source>
</evidence>